<protein>
    <submittedName>
        <fullName evidence="2">Uncharacterized protein</fullName>
    </submittedName>
</protein>
<sequence length="20" mass="2298">MYLIVHSQGTTCQSQKLRGF</sequence>
<dbReference type="EMBL" id="GBXM01045150">
    <property type="protein sequence ID" value="JAH63427.1"/>
    <property type="molecule type" value="Transcribed_RNA"/>
</dbReference>
<accession>A0A0E9UCH2</accession>
<reference evidence="2" key="2">
    <citation type="journal article" date="2015" name="Fish Shellfish Immunol.">
        <title>Early steps in the European eel (Anguilla anguilla)-Vibrio vulnificus interaction in the gills: Role of the RtxA13 toxin.</title>
        <authorList>
            <person name="Callol A."/>
            <person name="Pajuelo D."/>
            <person name="Ebbesson L."/>
            <person name="Teles M."/>
            <person name="MacKenzie S."/>
            <person name="Amaro C."/>
        </authorList>
    </citation>
    <scope>NUCLEOTIDE SEQUENCE</scope>
</reference>
<feature type="region of interest" description="Disordered" evidence="1">
    <location>
        <begin position="1"/>
        <end position="20"/>
    </location>
</feature>
<organism evidence="2">
    <name type="scientific">Anguilla anguilla</name>
    <name type="common">European freshwater eel</name>
    <name type="synonym">Muraena anguilla</name>
    <dbReference type="NCBI Taxonomy" id="7936"/>
    <lineage>
        <taxon>Eukaryota</taxon>
        <taxon>Metazoa</taxon>
        <taxon>Chordata</taxon>
        <taxon>Craniata</taxon>
        <taxon>Vertebrata</taxon>
        <taxon>Euteleostomi</taxon>
        <taxon>Actinopterygii</taxon>
        <taxon>Neopterygii</taxon>
        <taxon>Teleostei</taxon>
        <taxon>Anguilliformes</taxon>
        <taxon>Anguillidae</taxon>
        <taxon>Anguilla</taxon>
    </lineage>
</organism>
<reference evidence="2" key="1">
    <citation type="submission" date="2014-11" db="EMBL/GenBank/DDBJ databases">
        <authorList>
            <person name="Amaro Gonzalez C."/>
        </authorList>
    </citation>
    <scope>NUCLEOTIDE SEQUENCE</scope>
</reference>
<dbReference type="AlphaFoldDB" id="A0A0E9UCH2"/>
<proteinExistence type="predicted"/>
<name>A0A0E9UCH2_ANGAN</name>
<feature type="compositionally biased region" description="Polar residues" evidence="1">
    <location>
        <begin position="7"/>
        <end position="20"/>
    </location>
</feature>
<evidence type="ECO:0000313" key="2">
    <source>
        <dbReference type="EMBL" id="JAH63427.1"/>
    </source>
</evidence>
<evidence type="ECO:0000256" key="1">
    <source>
        <dbReference type="SAM" id="MobiDB-lite"/>
    </source>
</evidence>